<dbReference type="OrthoDB" id="1916775at2759"/>
<feature type="region of interest" description="Disordered" evidence="1">
    <location>
        <begin position="240"/>
        <end position="262"/>
    </location>
</feature>
<keyword evidence="3" id="KW-1185">Reference proteome</keyword>
<feature type="compositionally biased region" description="Basic and acidic residues" evidence="1">
    <location>
        <begin position="140"/>
        <end position="150"/>
    </location>
</feature>
<sequence length="262" mass="28751">MPESRDRLSRADEPTPMISRRRTVGSIGILVDEPERGSNLFGSPFRWGSTAMTASRGLTIGPMAASRSVGMGRAGYGTPRLGNGRGRILYGSPSSGPENSRAGTGRRGRGRGTNSPLPSWYPRTPLRDITGVVRAIERRRSRLSETEGHRLASPTPQELSVLDPTVPISGAPLEHDMSMITPNPTASTKPLPSHGVRVPKMLLDINNQTAGESDFLTPQKKLLNSIDQVEKVVMEEFRRMKRTPSAKKAEREKKVRTLMTMR</sequence>
<organism evidence="2 3">
    <name type="scientific">Tetracentron sinense</name>
    <name type="common">Spur-leaf</name>
    <dbReference type="NCBI Taxonomy" id="13715"/>
    <lineage>
        <taxon>Eukaryota</taxon>
        <taxon>Viridiplantae</taxon>
        <taxon>Streptophyta</taxon>
        <taxon>Embryophyta</taxon>
        <taxon>Tracheophyta</taxon>
        <taxon>Spermatophyta</taxon>
        <taxon>Magnoliopsida</taxon>
        <taxon>Trochodendrales</taxon>
        <taxon>Trochodendraceae</taxon>
        <taxon>Tetracentron</taxon>
    </lineage>
</organism>
<accession>A0A834Z034</accession>
<evidence type="ECO:0000313" key="2">
    <source>
        <dbReference type="EMBL" id="KAF8396101.1"/>
    </source>
</evidence>
<proteinExistence type="predicted"/>
<comment type="caution">
    <text evidence="2">The sequence shown here is derived from an EMBL/GenBank/DDBJ whole genome shotgun (WGS) entry which is preliminary data.</text>
</comment>
<evidence type="ECO:0000313" key="3">
    <source>
        <dbReference type="Proteomes" id="UP000655225"/>
    </source>
</evidence>
<feature type="compositionally biased region" description="Polar residues" evidence="1">
    <location>
        <begin position="180"/>
        <end position="190"/>
    </location>
</feature>
<feature type="region of interest" description="Disordered" evidence="1">
    <location>
        <begin position="76"/>
        <end position="123"/>
    </location>
</feature>
<dbReference type="EMBL" id="JABCRI010000012">
    <property type="protein sequence ID" value="KAF8396101.1"/>
    <property type="molecule type" value="Genomic_DNA"/>
</dbReference>
<gene>
    <name evidence="2" type="ORF">HHK36_017713</name>
</gene>
<protein>
    <recommendedName>
        <fullName evidence="4">Protein POLYCHOME</fullName>
    </recommendedName>
</protein>
<evidence type="ECO:0000256" key="1">
    <source>
        <dbReference type="SAM" id="MobiDB-lite"/>
    </source>
</evidence>
<dbReference type="GO" id="GO:0051783">
    <property type="term" value="P:regulation of nuclear division"/>
    <property type="evidence" value="ECO:0007669"/>
    <property type="project" value="InterPro"/>
</dbReference>
<dbReference type="Proteomes" id="UP000655225">
    <property type="component" value="Unassembled WGS sequence"/>
</dbReference>
<reference evidence="2 3" key="1">
    <citation type="submission" date="2020-04" db="EMBL/GenBank/DDBJ databases">
        <title>Plant Genome Project.</title>
        <authorList>
            <person name="Zhang R.-G."/>
        </authorList>
    </citation>
    <scope>NUCLEOTIDE SEQUENCE [LARGE SCALE GENOMIC DNA]</scope>
    <source>
        <strain evidence="2">YNK0</strain>
        <tissue evidence="2">Leaf</tissue>
    </source>
</reference>
<dbReference type="GO" id="GO:0005634">
    <property type="term" value="C:nucleus"/>
    <property type="evidence" value="ECO:0007669"/>
    <property type="project" value="InterPro"/>
</dbReference>
<name>A0A834Z034_TETSI</name>
<dbReference type="AlphaFoldDB" id="A0A834Z034"/>
<evidence type="ECO:0008006" key="4">
    <source>
        <dbReference type="Google" id="ProtNLM"/>
    </source>
</evidence>
<dbReference type="PANTHER" id="PTHR35119">
    <property type="entry name" value="PROTEIN POLYCHOME"/>
    <property type="match status" value="1"/>
</dbReference>
<dbReference type="PANTHER" id="PTHR35119:SF1">
    <property type="entry name" value="PROTEIN POLYCHOME"/>
    <property type="match status" value="1"/>
</dbReference>
<dbReference type="OMA" id="KVRILMS"/>
<feature type="compositionally biased region" description="Basic and acidic residues" evidence="1">
    <location>
        <begin position="1"/>
        <end position="13"/>
    </location>
</feature>
<feature type="region of interest" description="Disordered" evidence="1">
    <location>
        <begin position="140"/>
        <end position="194"/>
    </location>
</feature>
<feature type="region of interest" description="Disordered" evidence="1">
    <location>
        <begin position="1"/>
        <end position="21"/>
    </location>
</feature>
<dbReference type="InterPro" id="IPR034590">
    <property type="entry name" value="POLYCHOME/GIG1"/>
</dbReference>